<dbReference type="GO" id="GO:0003887">
    <property type="term" value="F:DNA-directed DNA polymerase activity"/>
    <property type="evidence" value="ECO:0007669"/>
    <property type="project" value="TreeGrafter"/>
</dbReference>
<feature type="region of interest" description="Disordered" evidence="1">
    <location>
        <begin position="1"/>
        <end position="68"/>
    </location>
</feature>
<accession>A0AAV1CP02</accession>
<protein>
    <submittedName>
        <fullName evidence="2">OLC1v1033417C1</fullName>
    </submittedName>
</protein>
<dbReference type="PANTHER" id="PTHR14303">
    <property type="entry name" value="DNA POLYMERASE DELTA SUBUNIT 4"/>
    <property type="match status" value="1"/>
</dbReference>
<dbReference type="AlphaFoldDB" id="A0AAV1CP02"/>
<dbReference type="InterPro" id="IPR007218">
    <property type="entry name" value="DNA_pol_delta_4"/>
</dbReference>
<dbReference type="GO" id="GO:0000731">
    <property type="term" value="P:DNA synthesis involved in DNA repair"/>
    <property type="evidence" value="ECO:0007669"/>
    <property type="project" value="InterPro"/>
</dbReference>
<dbReference type="Pfam" id="PF04081">
    <property type="entry name" value="DNA_pol_delta_4"/>
    <property type="match status" value="1"/>
</dbReference>
<feature type="compositionally biased region" description="Low complexity" evidence="1">
    <location>
        <begin position="20"/>
        <end position="42"/>
    </location>
</feature>
<dbReference type="EMBL" id="OX459119">
    <property type="protein sequence ID" value="CAI9097096.1"/>
    <property type="molecule type" value="Genomic_DNA"/>
</dbReference>
<evidence type="ECO:0000313" key="3">
    <source>
        <dbReference type="Proteomes" id="UP001161247"/>
    </source>
</evidence>
<keyword evidence="3" id="KW-1185">Reference proteome</keyword>
<sequence length="128" mass="14112">MSSKSDMKGYYKQRKNSGGVTKSNPKSSVSSTKKSSLTPKNTATYGSDITQPPALIAHGSPDLKDDHDSKEEVLRQFDMNMMYGPCIGMTRLARWERAKSLGLNPPEDVEDLLKSGKAEAECLWDGRV</sequence>
<dbReference type="PANTHER" id="PTHR14303:SF0">
    <property type="entry name" value="DNA POLYMERASE DELTA SUBUNIT 4"/>
    <property type="match status" value="1"/>
</dbReference>
<organism evidence="2 3">
    <name type="scientific">Oldenlandia corymbosa var. corymbosa</name>
    <dbReference type="NCBI Taxonomy" id="529605"/>
    <lineage>
        <taxon>Eukaryota</taxon>
        <taxon>Viridiplantae</taxon>
        <taxon>Streptophyta</taxon>
        <taxon>Embryophyta</taxon>
        <taxon>Tracheophyta</taxon>
        <taxon>Spermatophyta</taxon>
        <taxon>Magnoliopsida</taxon>
        <taxon>eudicotyledons</taxon>
        <taxon>Gunneridae</taxon>
        <taxon>Pentapetalae</taxon>
        <taxon>asterids</taxon>
        <taxon>lamiids</taxon>
        <taxon>Gentianales</taxon>
        <taxon>Rubiaceae</taxon>
        <taxon>Rubioideae</taxon>
        <taxon>Spermacoceae</taxon>
        <taxon>Hedyotis-Oldenlandia complex</taxon>
        <taxon>Oldenlandia</taxon>
    </lineage>
</organism>
<gene>
    <name evidence="2" type="ORF">OLC1_LOCUS7683</name>
</gene>
<dbReference type="GO" id="GO:0006261">
    <property type="term" value="P:DNA-templated DNA replication"/>
    <property type="evidence" value="ECO:0007669"/>
    <property type="project" value="TreeGrafter"/>
</dbReference>
<name>A0AAV1CP02_OLDCO</name>
<proteinExistence type="predicted"/>
<reference evidence="2" key="1">
    <citation type="submission" date="2023-03" db="EMBL/GenBank/DDBJ databases">
        <authorList>
            <person name="Julca I."/>
        </authorList>
    </citation>
    <scope>NUCLEOTIDE SEQUENCE</scope>
</reference>
<dbReference type="GO" id="GO:0043625">
    <property type="term" value="C:delta DNA polymerase complex"/>
    <property type="evidence" value="ECO:0007669"/>
    <property type="project" value="TreeGrafter"/>
</dbReference>
<evidence type="ECO:0000256" key="1">
    <source>
        <dbReference type="SAM" id="MobiDB-lite"/>
    </source>
</evidence>
<dbReference type="Proteomes" id="UP001161247">
    <property type="component" value="Chromosome 2"/>
</dbReference>
<evidence type="ECO:0000313" key="2">
    <source>
        <dbReference type="EMBL" id="CAI9097096.1"/>
    </source>
</evidence>